<dbReference type="Pfam" id="PF19300">
    <property type="entry name" value="BPD_transp_1_N"/>
    <property type="match status" value="1"/>
</dbReference>
<protein>
    <submittedName>
        <fullName evidence="9">Peptide ABC transporter permease</fullName>
    </submittedName>
</protein>
<evidence type="ECO:0000256" key="6">
    <source>
        <dbReference type="ARBA" id="ARBA00023136"/>
    </source>
</evidence>
<keyword evidence="5 7" id="KW-1133">Transmembrane helix</keyword>
<keyword evidence="10" id="KW-1185">Reference proteome</keyword>
<dbReference type="Proteomes" id="UP000185746">
    <property type="component" value="Chromosome"/>
</dbReference>
<feature type="domain" description="ABC transmembrane type-1" evidence="8">
    <location>
        <begin position="95"/>
        <end position="306"/>
    </location>
</feature>
<organism evidence="9 10">
    <name type="scientific">Sporosarcina ureilytica</name>
    <dbReference type="NCBI Taxonomy" id="298596"/>
    <lineage>
        <taxon>Bacteria</taxon>
        <taxon>Bacillati</taxon>
        <taxon>Bacillota</taxon>
        <taxon>Bacilli</taxon>
        <taxon>Bacillales</taxon>
        <taxon>Caryophanaceae</taxon>
        <taxon>Sporosarcina</taxon>
    </lineage>
</organism>
<evidence type="ECO:0000256" key="1">
    <source>
        <dbReference type="ARBA" id="ARBA00004651"/>
    </source>
</evidence>
<dbReference type="Pfam" id="PF00528">
    <property type="entry name" value="BPD_transp_1"/>
    <property type="match status" value="1"/>
</dbReference>
<dbReference type="NCBIfam" id="NF045472">
    <property type="entry name" value="Opp4B"/>
    <property type="match status" value="1"/>
</dbReference>
<keyword evidence="4 7" id="KW-0812">Transmembrane</keyword>
<comment type="subcellular location">
    <subcellularLocation>
        <location evidence="1 7">Cell membrane</location>
        <topology evidence="1 7">Multi-pass membrane protein</topology>
    </subcellularLocation>
</comment>
<dbReference type="GO" id="GO:0005886">
    <property type="term" value="C:plasma membrane"/>
    <property type="evidence" value="ECO:0007669"/>
    <property type="project" value="UniProtKB-SubCell"/>
</dbReference>
<name>A0A1D8JCI9_9BACL</name>
<dbReference type="CDD" id="cd06261">
    <property type="entry name" value="TM_PBP2"/>
    <property type="match status" value="1"/>
</dbReference>
<evidence type="ECO:0000256" key="3">
    <source>
        <dbReference type="ARBA" id="ARBA00022475"/>
    </source>
</evidence>
<dbReference type="EMBL" id="CP017560">
    <property type="protein sequence ID" value="AOV06419.1"/>
    <property type="molecule type" value="Genomic_DNA"/>
</dbReference>
<dbReference type="Gene3D" id="1.10.3720.10">
    <property type="entry name" value="MetI-like"/>
    <property type="match status" value="1"/>
</dbReference>
<feature type="transmembrane region" description="Helical" evidence="7">
    <location>
        <begin position="187"/>
        <end position="206"/>
    </location>
</feature>
<sequence>MWKFIVRRVLIMIPQLILLSILIFFLASMMPGDALSGQIDPSLDYQTIEKKREELGFNDPWYQQYGRWVSGVVQGDFGMSFRHKVEVTELLSERMTNTLWLSLLSLIITYLIAIPLGIISGRYNDRLADQLITGYTYIGFATPLFIFALLMVWFFGFHLDWFPTGGSVKPGTEPGSLAYIISKLHHMLLPALSMALIATVGTVQYLRSEIIDTKQKDFILTARAKGASESRIYNRHIFRNALLPIAAFFGYEMAGLIGGSIFVETIFSYPGMGQLFLDSINLRDYSVVTATVLLFGLAAILGSLISDIVLSLVDPRIRIK</sequence>
<feature type="transmembrane region" description="Helical" evidence="7">
    <location>
        <begin position="241"/>
        <end position="267"/>
    </location>
</feature>
<dbReference type="GO" id="GO:0055085">
    <property type="term" value="P:transmembrane transport"/>
    <property type="evidence" value="ECO:0007669"/>
    <property type="project" value="InterPro"/>
</dbReference>
<feature type="transmembrane region" description="Helical" evidence="7">
    <location>
        <begin position="99"/>
        <end position="119"/>
    </location>
</feature>
<evidence type="ECO:0000259" key="8">
    <source>
        <dbReference type="PROSITE" id="PS50928"/>
    </source>
</evidence>
<keyword evidence="2 7" id="KW-0813">Transport</keyword>
<evidence type="ECO:0000256" key="5">
    <source>
        <dbReference type="ARBA" id="ARBA00022989"/>
    </source>
</evidence>
<evidence type="ECO:0000256" key="2">
    <source>
        <dbReference type="ARBA" id="ARBA00022448"/>
    </source>
</evidence>
<dbReference type="PANTHER" id="PTHR43163">
    <property type="entry name" value="DIPEPTIDE TRANSPORT SYSTEM PERMEASE PROTEIN DPPB-RELATED"/>
    <property type="match status" value="1"/>
</dbReference>
<evidence type="ECO:0000313" key="9">
    <source>
        <dbReference type="EMBL" id="AOV06419.1"/>
    </source>
</evidence>
<accession>A0A1D8JCI9</accession>
<dbReference type="PROSITE" id="PS50928">
    <property type="entry name" value="ABC_TM1"/>
    <property type="match status" value="1"/>
</dbReference>
<proteinExistence type="inferred from homology"/>
<dbReference type="RefSeq" id="WP_075526522.1">
    <property type="nucleotide sequence ID" value="NZ_CP017560.1"/>
</dbReference>
<reference evidence="9 10" key="1">
    <citation type="submission" date="2016-09" db="EMBL/GenBank/DDBJ databases">
        <title>Complete genome sequence of the Lysinibacillus sphaericus LMG 22257, a specie of Bacillus with ureolytic activity that can effectively biodeposit calcium carbonate.</title>
        <authorList>
            <person name="Yan W."/>
        </authorList>
    </citation>
    <scope>NUCLEOTIDE SEQUENCE [LARGE SCALE GENOMIC DNA]</scope>
    <source>
        <strain evidence="9 10">LMG 22257</strain>
    </source>
</reference>
<dbReference type="InterPro" id="IPR045621">
    <property type="entry name" value="BPD_transp_1_N"/>
</dbReference>
<dbReference type="InterPro" id="IPR035906">
    <property type="entry name" value="MetI-like_sf"/>
</dbReference>
<dbReference type="KEGG" id="surl:BI350_01540"/>
<comment type="similarity">
    <text evidence="7">Belongs to the binding-protein-dependent transport system permease family.</text>
</comment>
<evidence type="ECO:0000256" key="4">
    <source>
        <dbReference type="ARBA" id="ARBA00022692"/>
    </source>
</evidence>
<dbReference type="PANTHER" id="PTHR43163:SF6">
    <property type="entry name" value="DIPEPTIDE TRANSPORT SYSTEM PERMEASE PROTEIN DPPB-RELATED"/>
    <property type="match status" value="1"/>
</dbReference>
<evidence type="ECO:0000256" key="7">
    <source>
        <dbReference type="RuleBase" id="RU363032"/>
    </source>
</evidence>
<keyword evidence="3" id="KW-1003">Cell membrane</keyword>
<dbReference type="AlphaFoldDB" id="A0A1D8JCI9"/>
<gene>
    <name evidence="9" type="ORF">BI350_01540</name>
</gene>
<feature type="transmembrane region" description="Helical" evidence="7">
    <location>
        <begin position="131"/>
        <end position="155"/>
    </location>
</feature>
<feature type="transmembrane region" description="Helical" evidence="7">
    <location>
        <begin position="287"/>
        <end position="313"/>
    </location>
</feature>
<keyword evidence="6 7" id="KW-0472">Membrane</keyword>
<dbReference type="SUPFAM" id="SSF161098">
    <property type="entry name" value="MetI-like"/>
    <property type="match status" value="1"/>
</dbReference>
<dbReference type="InterPro" id="IPR000515">
    <property type="entry name" value="MetI-like"/>
</dbReference>
<evidence type="ECO:0000313" key="10">
    <source>
        <dbReference type="Proteomes" id="UP000185746"/>
    </source>
</evidence>